<dbReference type="PROSITE" id="PS50969">
    <property type="entry name" value="FCP1"/>
    <property type="match status" value="1"/>
</dbReference>
<reference evidence="4" key="1">
    <citation type="journal article" date="2020" name="Stud. Mycol.">
        <title>101 Dothideomycetes genomes: a test case for predicting lifestyles and emergence of pathogens.</title>
        <authorList>
            <person name="Haridas S."/>
            <person name="Albert R."/>
            <person name="Binder M."/>
            <person name="Bloem J."/>
            <person name="Labutti K."/>
            <person name="Salamov A."/>
            <person name="Andreopoulos B."/>
            <person name="Baker S."/>
            <person name="Barry K."/>
            <person name="Bills G."/>
            <person name="Bluhm B."/>
            <person name="Cannon C."/>
            <person name="Castanera R."/>
            <person name="Culley D."/>
            <person name="Daum C."/>
            <person name="Ezra D."/>
            <person name="Gonzalez J."/>
            <person name="Henrissat B."/>
            <person name="Kuo A."/>
            <person name="Liang C."/>
            <person name="Lipzen A."/>
            <person name="Lutzoni F."/>
            <person name="Magnuson J."/>
            <person name="Mondo S."/>
            <person name="Nolan M."/>
            <person name="Ohm R."/>
            <person name="Pangilinan J."/>
            <person name="Park H.-J."/>
            <person name="Ramirez L."/>
            <person name="Alfaro M."/>
            <person name="Sun H."/>
            <person name="Tritt A."/>
            <person name="Yoshinaga Y."/>
            <person name="Zwiers L.-H."/>
            <person name="Turgeon B."/>
            <person name="Goodwin S."/>
            <person name="Spatafora J."/>
            <person name="Crous P."/>
            <person name="Grigoriev I."/>
        </authorList>
    </citation>
    <scope>NUCLEOTIDE SEQUENCE</scope>
    <source>
        <strain evidence="4">CBS 122681</strain>
    </source>
</reference>
<dbReference type="SUPFAM" id="SSF56784">
    <property type="entry name" value="HAD-like"/>
    <property type="match status" value="1"/>
</dbReference>
<feature type="region of interest" description="Disordered" evidence="2">
    <location>
        <begin position="504"/>
        <end position="523"/>
    </location>
</feature>
<dbReference type="InterPro" id="IPR023214">
    <property type="entry name" value="HAD_sf"/>
</dbReference>
<keyword evidence="1" id="KW-0813">Transport</keyword>
<organism evidence="4 5">
    <name type="scientific">Lophiostoma macrostomum CBS 122681</name>
    <dbReference type="NCBI Taxonomy" id="1314788"/>
    <lineage>
        <taxon>Eukaryota</taxon>
        <taxon>Fungi</taxon>
        <taxon>Dikarya</taxon>
        <taxon>Ascomycota</taxon>
        <taxon>Pezizomycotina</taxon>
        <taxon>Dothideomycetes</taxon>
        <taxon>Pleosporomycetidae</taxon>
        <taxon>Pleosporales</taxon>
        <taxon>Lophiostomataceae</taxon>
        <taxon>Lophiostoma</taxon>
    </lineage>
</organism>
<dbReference type="AlphaFoldDB" id="A0A6A6T9Z4"/>
<dbReference type="InterPro" id="IPR036412">
    <property type="entry name" value="HAD-like_sf"/>
</dbReference>
<comment type="function">
    <text evidence="1">Essential component of the TIM23 complex, a complex that mediates the translocation of transit peptide-containing proteins across the mitochondrial inner membrane.</text>
</comment>
<dbReference type="OrthoDB" id="1711508at2759"/>
<accession>A0A6A6T9Z4</accession>
<keyword evidence="5" id="KW-1185">Reference proteome</keyword>
<dbReference type="InterPro" id="IPR050365">
    <property type="entry name" value="TIM50"/>
</dbReference>
<dbReference type="SMART" id="SM00577">
    <property type="entry name" value="CPDc"/>
    <property type="match status" value="1"/>
</dbReference>
<dbReference type="Pfam" id="PF03031">
    <property type="entry name" value="NIF"/>
    <property type="match status" value="1"/>
</dbReference>
<feature type="compositionally biased region" description="Pro residues" evidence="2">
    <location>
        <begin position="18"/>
        <end position="28"/>
    </location>
</feature>
<evidence type="ECO:0000259" key="3">
    <source>
        <dbReference type="PROSITE" id="PS50969"/>
    </source>
</evidence>
<keyword evidence="1" id="KW-0811">Translocation</keyword>
<evidence type="ECO:0000256" key="1">
    <source>
        <dbReference type="RuleBase" id="RU365079"/>
    </source>
</evidence>
<dbReference type="GO" id="GO:0015031">
    <property type="term" value="P:protein transport"/>
    <property type="evidence" value="ECO:0007669"/>
    <property type="project" value="UniProtKB-KW"/>
</dbReference>
<dbReference type="InterPro" id="IPR004274">
    <property type="entry name" value="FCP1_dom"/>
</dbReference>
<comment type="similarity">
    <text evidence="1">Belongs to the TIM50 family.</text>
</comment>
<sequence>MTDSQDPGAGDRQLSLPEHPPLPRPWEVPPPLLYLRSLPLPPRSALPHPPPPHICPPPLPLQANRGVHTSSTPYGLPPAYPVANQAYLGQFFAPNGQISQGSAQPTFPTASGAGPGLGFDPQFFNPIYNLYSLPPLPVPQVSTQPFPGAPVTGQAFPPNPFAHSSFQQQASQSAVPRRRKVNGHWQMNPLHAVRSDANSSSRVVKPQKPQTPSAMADAILKMENLTLGQKVNDAAKPKATKKTRKEIPAIVPPAPEPTQDYLRVAAMEPTVADTPQKMLVILDLNGTLLHRPTRGRPTHFIPRPSLEPFLRYLFDNFCVMVWSSAKPANVNGMIEQAFTDKQQKDLIAVWARNTFGLSGYQYAQKVQVYKDLKKVWLNKSIQLNIWSLSDKNLFTQRNTILIDDSFLKASAQPFNLLEVPEFAGTKKQMKSDFLREVVGYLNVVKKQSNVSSFMRTQPFKANGTWNYDWPDEEDGQEAGQQPAQQPGQHAGQQAELEALERQLERQLVLSDNDDDGDDIRMEA</sequence>
<evidence type="ECO:0000256" key="2">
    <source>
        <dbReference type="SAM" id="MobiDB-lite"/>
    </source>
</evidence>
<comment type="subcellular location">
    <subcellularLocation>
        <location evidence="1">Mitochondrion inner membrane</location>
        <topology evidence="1">Single-pass membrane protein</topology>
    </subcellularLocation>
</comment>
<dbReference type="PANTHER" id="PTHR12210">
    <property type="entry name" value="DULLARD PROTEIN PHOSPHATASE"/>
    <property type="match status" value="1"/>
</dbReference>
<feature type="region of interest" description="Disordered" evidence="2">
    <location>
        <begin position="464"/>
        <end position="497"/>
    </location>
</feature>
<feature type="region of interest" description="Disordered" evidence="2">
    <location>
        <begin position="1"/>
        <end position="28"/>
    </location>
</feature>
<feature type="domain" description="FCP1 homology" evidence="3">
    <location>
        <begin position="273"/>
        <end position="444"/>
    </location>
</feature>
<proteinExistence type="inferred from homology"/>
<gene>
    <name evidence="4" type="ORF">K491DRAFT_410839</name>
</gene>
<dbReference type="EMBL" id="MU004345">
    <property type="protein sequence ID" value="KAF2655708.1"/>
    <property type="molecule type" value="Genomic_DNA"/>
</dbReference>
<protein>
    <recommendedName>
        <fullName evidence="1">Mitochondrial import inner membrane translocase subunit TIM50</fullName>
    </recommendedName>
</protein>
<dbReference type="Proteomes" id="UP000799324">
    <property type="component" value="Unassembled WGS sequence"/>
</dbReference>
<name>A0A6A6T9Z4_9PLEO</name>
<keyword evidence="1" id="KW-0653">Protein transport</keyword>
<evidence type="ECO:0000313" key="5">
    <source>
        <dbReference type="Proteomes" id="UP000799324"/>
    </source>
</evidence>
<keyword evidence="1" id="KW-0809">Transit peptide</keyword>
<dbReference type="GO" id="GO:0005744">
    <property type="term" value="C:TIM23 mitochondrial import inner membrane translocase complex"/>
    <property type="evidence" value="ECO:0007669"/>
    <property type="project" value="UniProtKB-UniRule"/>
</dbReference>
<evidence type="ECO:0000313" key="4">
    <source>
        <dbReference type="EMBL" id="KAF2655708.1"/>
    </source>
</evidence>
<dbReference type="Gene3D" id="3.40.50.1000">
    <property type="entry name" value="HAD superfamily/HAD-like"/>
    <property type="match status" value="1"/>
</dbReference>
<keyword evidence="1" id="KW-0496">Mitochondrion</keyword>
<comment type="subunit">
    <text evidence="1">Component of the TIM23 complex.</text>
</comment>
<feature type="compositionally biased region" description="Low complexity" evidence="2">
    <location>
        <begin position="477"/>
        <end position="496"/>
    </location>
</feature>